<dbReference type="AlphaFoldDB" id="A0A8J8M924"/>
<keyword evidence="3" id="KW-1185">Reference proteome</keyword>
<dbReference type="EMBL" id="CP058561">
    <property type="protein sequence ID" value="QUH28579.1"/>
    <property type="molecule type" value="Genomic_DNA"/>
</dbReference>
<dbReference type="PANTHER" id="PTHR46112:SF2">
    <property type="entry name" value="XAA-PRO AMINOPEPTIDASE P-RELATED"/>
    <property type="match status" value="1"/>
</dbReference>
<proteinExistence type="predicted"/>
<accession>A0A8J8M924</accession>
<dbReference type="GO" id="GO:0004177">
    <property type="term" value="F:aminopeptidase activity"/>
    <property type="evidence" value="ECO:0007669"/>
    <property type="project" value="UniProtKB-KW"/>
</dbReference>
<keyword evidence="2" id="KW-0378">Hydrolase</keyword>
<evidence type="ECO:0000259" key="1">
    <source>
        <dbReference type="Pfam" id="PF00557"/>
    </source>
</evidence>
<dbReference type="Proteomes" id="UP000677305">
    <property type="component" value="Chromosome"/>
</dbReference>
<keyword evidence="2" id="KW-0031">Aminopeptidase</keyword>
<organism evidence="2 3">
    <name type="scientific">Vallitalea guaymasensis</name>
    <dbReference type="NCBI Taxonomy" id="1185412"/>
    <lineage>
        <taxon>Bacteria</taxon>
        <taxon>Bacillati</taxon>
        <taxon>Bacillota</taxon>
        <taxon>Clostridia</taxon>
        <taxon>Lachnospirales</taxon>
        <taxon>Vallitaleaceae</taxon>
        <taxon>Vallitalea</taxon>
    </lineage>
</organism>
<sequence>MNKQKISMISELIAKNELGAVIFFRPDELVMTLGYRPYWGLSVEVCFEGNDPILYVPALEPDLRLPKDITVKRYPWGETSSDPFEILYGMIAEDIKKYGSNSKPISLVKTVGNTSPCILSGEQPPLPTDFVDNLMKVSEAGYKDVEKEILDLYNFKTREDIEGIKLCNKVAGIGIKAFYDSLQAGLTEAEVSAKMEYAVRAEIGNDGVLYASGFAQVQSGINGADGGRFNWVTGKKLEDGDLVMTEFAVVVNGYWADITRTGKVGTPTKEDIRLHEAVKKAQDDALSLVREGAIAEDIHNAAQEALDKEGVGKYFTHGLGHGVGFRYHDPGIRIAKGNKEALKEGMVITIEPGIYDSSFGGIRIEENVLVTKNGCEILSKFTRELKGD</sequence>
<dbReference type="InterPro" id="IPR050659">
    <property type="entry name" value="Peptidase_M24B"/>
</dbReference>
<dbReference type="InterPro" id="IPR000994">
    <property type="entry name" value="Pept_M24"/>
</dbReference>
<gene>
    <name evidence="2" type="ORF">HYG85_06455</name>
</gene>
<feature type="domain" description="Peptidase M24" evidence="1">
    <location>
        <begin position="163"/>
        <end position="372"/>
    </location>
</feature>
<dbReference type="InterPro" id="IPR036005">
    <property type="entry name" value="Creatinase/aminopeptidase-like"/>
</dbReference>
<evidence type="ECO:0000313" key="3">
    <source>
        <dbReference type="Proteomes" id="UP000677305"/>
    </source>
</evidence>
<dbReference type="KEGG" id="vgu:HYG85_06455"/>
<reference evidence="2 3" key="1">
    <citation type="submission" date="2020-07" db="EMBL/GenBank/DDBJ databases">
        <title>Vallitalea guaymasensis genome.</title>
        <authorList>
            <person name="Postec A."/>
        </authorList>
    </citation>
    <scope>NUCLEOTIDE SEQUENCE [LARGE SCALE GENOMIC DNA]</scope>
    <source>
        <strain evidence="2 3">Ra1766G1</strain>
    </source>
</reference>
<dbReference type="SUPFAM" id="SSF55920">
    <property type="entry name" value="Creatinase/aminopeptidase"/>
    <property type="match status" value="1"/>
</dbReference>
<dbReference type="PANTHER" id="PTHR46112">
    <property type="entry name" value="AMINOPEPTIDASE"/>
    <property type="match status" value="1"/>
</dbReference>
<dbReference type="RefSeq" id="WP_212692807.1">
    <property type="nucleotide sequence ID" value="NZ_CP058561.1"/>
</dbReference>
<name>A0A8J8M924_9FIRM</name>
<dbReference type="Pfam" id="PF00557">
    <property type="entry name" value="Peptidase_M24"/>
    <property type="match status" value="1"/>
</dbReference>
<evidence type="ECO:0000313" key="2">
    <source>
        <dbReference type="EMBL" id="QUH28579.1"/>
    </source>
</evidence>
<dbReference type="Gene3D" id="3.90.230.10">
    <property type="entry name" value="Creatinase/methionine aminopeptidase superfamily"/>
    <property type="match status" value="1"/>
</dbReference>
<keyword evidence="2" id="KW-0645">Protease</keyword>
<protein>
    <submittedName>
        <fullName evidence="2">Aminopeptidase P family protein</fullName>
    </submittedName>
</protein>